<proteinExistence type="inferred from homology"/>
<keyword evidence="7" id="KW-0479">Metal-binding</keyword>
<evidence type="ECO:0000256" key="3">
    <source>
        <dbReference type="ARBA" id="ARBA00004721"/>
    </source>
</evidence>
<reference evidence="15" key="2">
    <citation type="submission" date="2015-01" db="EMBL/GenBank/DDBJ databases">
        <title>Evolutionary Origins and Diversification of the Mycorrhizal Mutualists.</title>
        <authorList>
            <consortium name="DOE Joint Genome Institute"/>
            <consortium name="Mycorrhizal Genomics Consortium"/>
            <person name="Kohler A."/>
            <person name="Kuo A."/>
            <person name="Nagy L.G."/>
            <person name="Floudas D."/>
            <person name="Copeland A."/>
            <person name="Barry K.W."/>
            <person name="Cichocki N."/>
            <person name="Veneault-Fourrey C."/>
            <person name="LaButti K."/>
            <person name="Lindquist E.A."/>
            <person name="Lipzen A."/>
            <person name="Lundell T."/>
            <person name="Morin E."/>
            <person name="Murat C."/>
            <person name="Riley R."/>
            <person name="Ohm R."/>
            <person name="Sun H."/>
            <person name="Tunlid A."/>
            <person name="Henrissat B."/>
            <person name="Grigoriev I.V."/>
            <person name="Hibbett D.S."/>
            <person name="Martin F."/>
        </authorList>
    </citation>
    <scope>NUCLEOTIDE SEQUENCE [LARGE SCALE GENOMIC DNA]</scope>
    <source>
        <strain evidence="15">ATCC 200175</strain>
    </source>
</reference>
<dbReference type="Pfam" id="PF00067">
    <property type="entry name" value="p450"/>
    <property type="match status" value="1"/>
</dbReference>
<organism evidence="14 15">
    <name type="scientific">Paxillus involutus ATCC 200175</name>
    <dbReference type="NCBI Taxonomy" id="664439"/>
    <lineage>
        <taxon>Eukaryota</taxon>
        <taxon>Fungi</taxon>
        <taxon>Dikarya</taxon>
        <taxon>Basidiomycota</taxon>
        <taxon>Agaricomycotina</taxon>
        <taxon>Agaricomycetes</taxon>
        <taxon>Agaricomycetidae</taxon>
        <taxon>Boletales</taxon>
        <taxon>Paxilineae</taxon>
        <taxon>Paxillaceae</taxon>
        <taxon>Paxillus</taxon>
    </lineage>
</organism>
<dbReference type="PANTHER" id="PTHR24305:SF166">
    <property type="entry name" value="CYTOCHROME P450 12A4, MITOCHONDRIAL-RELATED"/>
    <property type="match status" value="1"/>
</dbReference>
<evidence type="ECO:0008006" key="16">
    <source>
        <dbReference type="Google" id="ProtNLM"/>
    </source>
</evidence>
<dbReference type="PANTHER" id="PTHR24305">
    <property type="entry name" value="CYTOCHROME P450"/>
    <property type="match status" value="1"/>
</dbReference>
<comment type="subcellular location">
    <subcellularLocation>
        <location evidence="2">Membrane</location>
    </subcellularLocation>
</comment>
<evidence type="ECO:0000256" key="7">
    <source>
        <dbReference type="ARBA" id="ARBA00022723"/>
    </source>
</evidence>
<evidence type="ECO:0000256" key="13">
    <source>
        <dbReference type="SAM" id="Phobius"/>
    </source>
</evidence>
<keyword evidence="10" id="KW-0408">Iron</keyword>
<evidence type="ECO:0000256" key="6">
    <source>
        <dbReference type="ARBA" id="ARBA00022692"/>
    </source>
</evidence>
<comment type="cofactor">
    <cofactor evidence="1">
        <name>heme</name>
        <dbReference type="ChEBI" id="CHEBI:30413"/>
    </cofactor>
</comment>
<evidence type="ECO:0000313" key="15">
    <source>
        <dbReference type="Proteomes" id="UP000053647"/>
    </source>
</evidence>
<evidence type="ECO:0000256" key="8">
    <source>
        <dbReference type="ARBA" id="ARBA00022989"/>
    </source>
</evidence>
<name>A0A0C9TZZ4_PAXIN</name>
<evidence type="ECO:0000256" key="5">
    <source>
        <dbReference type="ARBA" id="ARBA00022617"/>
    </source>
</evidence>
<dbReference type="PRINTS" id="PR00463">
    <property type="entry name" value="EP450I"/>
</dbReference>
<dbReference type="EMBL" id="KN819358">
    <property type="protein sequence ID" value="KIJ12886.1"/>
    <property type="molecule type" value="Genomic_DNA"/>
</dbReference>
<dbReference type="SUPFAM" id="SSF48264">
    <property type="entry name" value="Cytochrome P450"/>
    <property type="match status" value="1"/>
</dbReference>
<comment type="pathway">
    <text evidence="3">Secondary metabolite biosynthesis; terpenoid biosynthesis.</text>
</comment>
<dbReference type="GO" id="GO:0005506">
    <property type="term" value="F:iron ion binding"/>
    <property type="evidence" value="ECO:0007669"/>
    <property type="project" value="InterPro"/>
</dbReference>
<dbReference type="InterPro" id="IPR050121">
    <property type="entry name" value="Cytochrome_P450_monoxygenase"/>
</dbReference>
<keyword evidence="5" id="KW-0349">Heme</keyword>
<dbReference type="Proteomes" id="UP000053647">
    <property type="component" value="Unassembled WGS sequence"/>
</dbReference>
<dbReference type="GO" id="GO:0016020">
    <property type="term" value="C:membrane"/>
    <property type="evidence" value="ECO:0007669"/>
    <property type="project" value="UniProtKB-SubCell"/>
</dbReference>
<dbReference type="GO" id="GO:0004497">
    <property type="term" value="F:monooxygenase activity"/>
    <property type="evidence" value="ECO:0007669"/>
    <property type="project" value="UniProtKB-KW"/>
</dbReference>
<evidence type="ECO:0000256" key="9">
    <source>
        <dbReference type="ARBA" id="ARBA00023002"/>
    </source>
</evidence>
<keyword evidence="6 13" id="KW-0812">Transmembrane</keyword>
<dbReference type="InterPro" id="IPR001128">
    <property type="entry name" value="Cyt_P450"/>
</dbReference>
<protein>
    <recommendedName>
        <fullName evidence="16">Cytochrome P450</fullName>
    </recommendedName>
</protein>
<evidence type="ECO:0000256" key="11">
    <source>
        <dbReference type="ARBA" id="ARBA00023033"/>
    </source>
</evidence>
<reference evidence="14 15" key="1">
    <citation type="submission" date="2014-06" db="EMBL/GenBank/DDBJ databases">
        <authorList>
            <consortium name="DOE Joint Genome Institute"/>
            <person name="Kuo A."/>
            <person name="Kohler A."/>
            <person name="Nagy L.G."/>
            <person name="Floudas D."/>
            <person name="Copeland A."/>
            <person name="Barry K.W."/>
            <person name="Cichocki N."/>
            <person name="Veneault-Fourrey C."/>
            <person name="LaButti K."/>
            <person name="Lindquist E.A."/>
            <person name="Lipzen A."/>
            <person name="Lundell T."/>
            <person name="Morin E."/>
            <person name="Murat C."/>
            <person name="Sun H."/>
            <person name="Tunlid A."/>
            <person name="Henrissat B."/>
            <person name="Grigoriev I.V."/>
            <person name="Hibbett D.S."/>
            <person name="Martin F."/>
            <person name="Nordberg H.P."/>
            <person name="Cantor M.N."/>
            <person name="Hua S.X."/>
        </authorList>
    </citation>
    <scope>NUCLEOTIDE SEQUENCE [LARGE SCALE GENOMIC DNA]</scope>
    <source>
        <strain evidence="14 15">ATCC 200175</strain>
    </source>
</reference>
<gene>
    <name evidence="14" type="ORF">PAXINDRAFT_100954</name>
</gene>
<evidence type="ECO:0000256" key="10">
    <source>
        <dbReference type="ARBA" id="ARBA00023004"/>
    </source>
</evidence>
<dbReference type="HOGENOM" id="CLU_001570_5_11_1"/>
<dbReference type="GO" id="GO:0016705">
    <property type="term" value="F:oxidoreductase activity, acting on paired donors, with incorporation or reduction of molecular oxygen"/>
    <property type="evidence" value="ECO:0007669"/>
    <property type="project" value="InterPro"/>
</dbReference>
<keyword evidence="15" id="KW-1185">Reference proteome</keyword>
<evidence type="ECO:0000256" key="4">
    <source>
        <dbReference type="ARBA" id="ARBA00010617"/>
    </source>
</evidence>
<sequence>MITLPTMTVKIGTSFRVLDVVAVFIFTWSLIHLAHLVRRRARTTPLKGPPSNSLIFGFPEILMSADVYESWAAQYGPVFQVPSLLGTSRILLCDPKAIAHFYARDTTTYILTPLANFMTCMLVGKRNLLTSHGDGYKRLRKSVTPAFTVAAIRTLLPIFYDSVYKTKVAWDNILENSHGPDGAIIDVQEWMNRISLDTIGIAGFSHDFASLDGKKSTVATVFEEIGNTKPSPAFAYILVLAHLFPALLRLPSPRTRLTEMLNDSMGTISKELLEKTRKENEGALEGEHDDSIIGLLIKAGNRDSEVHMSEDEVLAQMKLLLLAGYETTSIASTWALFELCKDQEAQTKLREELSQIHGDPTWDQLSSGLPYLDAVVHEILRLHPPIPETTRMAIEDDVVPLSNPVFTPSSPHPVTNLSFLVARSSPSLSPPY</sequence>
<evidence type="ECO:0000313" key="14">
    <source>
        <dbReference type="EMBL" id="KIJ12886.1"/>
    </source>
</evidence>
<accession>A0A0C9TZZ4</accession>
<comment type="similarity">
    <text evidence="4">Belongs to the cytochrome P450 family.</text>
</comment>
<dbReference type="InterPro" id="IPR002401">
    <property type="entry name" value="Cyt_P450_E_grp-I"/>
</dbReference>
<dbReference type="Gene3D" id="1.10.630.10">
    <property type="entry name" value="Cytochrome P450"/>
    <property type="match status" value="1"/>
</dbReference>
<dbReference type="GO" id="GO:0020037">
    <property type="term" value="F:heme binding"/>
    <property type="evidence" value="ECO:0007669"/>
    <property type="project" value="InterPro"/>
</dbReference>
<dbReference type="PRINTS" id="PR00385">
    <property type="entry name" value="P450"/>
</dbReference>
<keyword evidence="8 13" id="KW-1133">Transmembrane helix</keyword>
<dbReference type="OrthoDB" id="1470350at2759"/>
<keyword evidence="9" id="KW-0560">Oxidoreductase</keyword>
<evidence type="ECO:0000256" key="12">
    <source>
        <dbReference type="ARBA" id="ARBA00023136"/>
    </source>
</evidence>
<keyword evidence="11" id="KW-0503">Monooxygenase</keyword>
<evidence type="ECO:0000256" key="1">
    <source>
        <dbReference type="ARBA" id="ARBA00001971"/>
    </source>
</evidence>
<dbReference type="InterPro" id="IPR036396">
    <property type="entry name" value="Cyt_P450_sf"/>
</dbReference>
<feature type="transmembrane region" description="Helical" evidence="13">
    <location>
        <begin position="20"/>
        <end position="37"/>
    </location>
</feature>
<keyword evidence="12 13" id="KW-0472">Membrane</keyword>
<evidence type="ECO:0000256" key="2">
    <source>
        <dbReference type="ARBA" id="ARBA00004370"/>
    </source>
</evidence>
<dbReference type="AlphaFoldDB" id="A0A0C9TZZ4"/>